<dbReference type="AlphaFoldDB" id="A0A1H1R942"/>
<organism evidence="6 7">
    <name type="scientific">Mucilaginibacter mallensis</name>
    <dbReference type="NCBI Taxonomy" id="652787"/>
    <lineage>
        <taxon>Bacteria</taxon>
        <taxon>Pseudomonadati</taxon>
        <taxon>Bacteroidota</taxon>
        <taxon>Sphingobacteriia</taxon>
        <taxon>Sphingobacteriales</taxon>
        <taxon>Sphingobacteriaceae</taxon>
        <taxon>Mucilaginibacter</taxon>
    </lineage>
</organism>
<keyword evidence="4" id="KW-0732">Signal</keyword>
<reference evidence="6 7" key="1">
    <citation type="submission" date="2016-10" db="EMBL/GenBank/DDBJ databases">
        <authorList>
            <person name="de Groot N.N."/>
        </authorList>
    </citation>
    <scope>NUCLEOTIDE SEQUENCE [LARGE SCALE GENOMIC DNA]</scope>
    <source>
        <strain evidence="6 7">MP1X4</strain>
    </source>
</reference>
<dbReference type="Pfam" id="PF13354">
    <property type="entry name" value="Beta-lactamase2"/>
    <property type="match status" value="1"/>
</dbReference>
<dbReference type="InterPro" id="IPR000871">
    <property type="entry name" value="Beta-lactam_class-A"/>
</dbReference>
<dbReference type="PANTHER" id="PTHR35333">
    <property type="entry name" value="BETA-LACTAMASE"/>
    <property type="match status" value="1"/>
</dbReference>
<feature type="domain" description="Beta-lactamase class A catalytic" evidence="5">
    <location>
        <begin position="42"/>
        <end position="268"/>
    </location>
</feature>
<dbReference type="OrthoDB" id="9772863at2"/>
<accession>A0A1H1R942</accession>
<feature type="chain" id="PRO_5009258568" description="beta-lactamase" evidence="4">
    <location>
        <begin position="23"/>
        <end position="299"/>
    </location>
</feature>
<dbReference type="PANTHER" id="PTHR35333:SF3">
    <property type="entry name" value="BETA-LACTAMASE-TYPE TRANSPEPTIDASE FOLD CONTAINING PROTEIN"/>
    <property type="match status" value="1"/>
</dbReference>
<name>A0A1H1R942_MUCMA</name>
<sequence length="299" mass="32905">MNKFIRSVAALAIFLAPFCVKAQDPLRDKIVELAKPAKGIVGVSVLGLEDRDTLNYNGNSRLVMQSVMKFPIAMAVLHLVDSGLFTLDKTIHIKKKDLPKTYSPLRDKYPDGDVDVSLRDLLSYMVSQSDNDACDILLKFLGGPDQVEYYLQNGAKVRGINIEASEEDMAKKWEVQYTNWCKPRDMVKLIDVFYTGKALLPASKDFLYTIMTETTTGPKRIKGLLPAGTVVAHKTGSSGTNDTGLSPATNDVGVITLPNGKHVAIAIFITNSTADEATRESVIANIAKAVYDRQLEKKY</sequence>
<dbReference type="GO" id="GO:0008800">
    <property type="term" value="F:beta-lactamase activity"/>
    <property type="evidence" value="ECO:0007669"/>
    <property type="project" value="UniProtKB-EC"/>
</dbReference>
<dbReference type="EC" id="3.5.2.6" evidence="3"/>
<dbReference type="GO" id="GO:0046677">
    <property type="term" value="P:response to antibiotic"/>
    <property type="evidence" value="ECO:0007669"/>
    <property type="project" value="InterPro"/>
</dbReference>
<evidence type="ECO:0000259" key="5">
    <source>
        <dbReference type="Pfam" id="PF13354"/>
    </source>
</evidence>
<evidence type="ECO:0000256" key="4">
    <source>
        <dbReference type="SAM" id="SignalP"/>
    </source>
</evidence>
<evidence type="ECO:0000256" key="3">
    <source>
        <dbReference type="ARBA" id="ARBA00012865"/>
    </source>
</evidence>
<dbReference type="SUPFAM" id="SSF56601">
    <property type="entry name" value="beta-lactamase/transpeptidase-like"/>
    <property type="match status" value="1"/>
</dbReference>
<evidence type="ECO:0000313" key="6">
    <source>
        <dbReference type="EMBL" id="SDS32218.1"/>
    </source>
</evidence>
<dbReference type="NCBIfam" id="NF012099">
    <property type="entry name" value="SubclassA2"/>
    <property type="match status" value="1"/>
</dbReference>
<evidence type="ECO:0000256" key="2">
    <source>
        <dbReference type="ARBA" id="ARBA00009009"/>
    </source>
</evidence>
<dbReference type="STRING" id="652787.SAMN05216490_0946"/>
<gene>
    <name evidence="6" type="ORF">SAMN05216490_0946</name>
</gene>
<dbReference type="InterPro" id="IPR045155">
    <property type="entry name" value="Beta-lactam_cat"/>
</dbReference>
<protein>
    <recommendedName>
        <fullName evidence="3">beta-lactamase</fullName>
        <ecNumber evidence="3">3.5.2.6</ecNumber>
    </recommendedName>
</protein>
<keyword evidence="7" id="KW-1185">Reference proteome</keyword>
<dbReference type="NCBIfam" id="NF033103">
    <property type="entry name" value="bla_class_A"/>
    <property type="match status" value="1"/>
</dbReference>
<dbReference type="Gene3D" id="3.40.710.10">
    <property type="entry name" value="DD-peptidase/beta-lactamase superfamily"/>
    <property type="match status" value="1"/>
</dbReference>
<proteinExistence type="inferred from homology"/>
<evidence type="ECO:0000313" key="7">
    <source>
        <dbReference type="Proteomes" id="UP000199679"/>
    </source>
</evidence>
<dbReference type="InterPro" id="IPR012338">
    <property type="entry name" value="Beta-lactam/transpept-like"/>
</dbReference>
<feature type="signal peptide" evidence="4">
    <location>
        <begin position="1"/>
        <end position="22"/>
    </location>
</feature>
<dbReference type="Proteomes" id="UP000199679">
    <property type="component" value="Chromosome I"/>
</dbReference>
<dbReference type="EMBL" id="LT629740">
    <property type="protein sequence ID" value="SDS32218.1"/>
    <property type="molecule type" value="Genomic_DNA"/>
</dbReference>
<dbReference type="GO" id="GO:0030655">
    <property type="term" value="P:beta-lactam antibiotic catabolic process"/>
    <property type="evidence" value="ECO:0007669"/>
    <property type="project" value="InterPro"/>
</dbReference>
<evidence type="ECO:0000256" key="1">
    <source>
        <dbReference type="ARBA" id="ARBA00001526"/>
    </source>
</evidence>
<comment type="similarity">
    <text evidence="2">Belongs to the class-A beta-lactamase family.</text>
</comment>
<dbReference type="RefSeq" id="WP_091369824.1">
    <property type="nucleotide sequence ID" value="NZ_LT629740.1"/>
</dbReference>
<comment type="catalytic activity">
    <reaction evidence="1">
        <text>a beta-lactam + H2O = a substituted beta-amino acid</text>
        <dbReference type="Rhea" id="RHEA:20401"/>
        <dbReference type="ChEBI" id="CHEBI:15377"/>
        <dbReference type="ChEBI" id="CHEBI:35627"/>
        <dbReference type="ChEBI" id="CHEBI:140347"/>
        <dbReference type="EC" id="3.5.2.6"/>
    </reaction>
</comment>